<dbReference type="GO" id="GO:0005737">
    <property type="term" value="C:cytoplasm"/>
    <property type="evidence" value="ECO:0007669"/>
    <property type="project" value="TreeGrafter"/>
</dbReference>
<evidence type="ECO:0000256" key="3">
    <source>
        <dbReference type="ARBA" id="ARBA00022723"/>
    </source>
</evidence>
<gene>
    <name evidence="12" type="ORF">MSPICULIGERA_LOCUS13264</name>
</gene>
<dbReference type="SUPFAM" id="SSF63737">
    <property type="entry name" value="Leukotriene A4 hydrolase N-terminal domain"/>
    <property type="match status" value="1"/>
</dbReference>
<evidence type="ECO:0000256" key="1">
    <source>
        <dbReference type="ARBA" id="ARBA00010136"/>
    </source>
</evidence>
<dbReference type="Pfam" id="PF17900">
    <property type="entry name" value="Peptidase_M1_N"/>
    <property type="match status" value="1"/>
</dbReference>
<feature type="domain" description="Peptidase M1 membrane alanine aminopeptidase" evidence="10">
    <location>
        <begin position="260"/>
        <end position="439"/>
    </location>
</feature>
<evidence type="ECO:0000259" key="10">
    <source>
        <dbReference type="Pfam" id="PF01433"/>
    </source>
</evidence>
<reference evidence="12" key="1">
    <citation type="submission" date="2023-06" db="EMBL/GenBank/DDBJ databases">
        <authorList>
            <person name="Delattre M."/>
        </authorList>
    </citation>
    <scope>NUCLEOTIDE SEQUENCE</scope>
    <source>
        <strain evidence="12">AF72</strain>
    </source>
</reference>
<dbReference type="GO" id="GO:0070006">
    <property type="term" value="F:metalloaminopeptidase activity"/>
    <property type="evidence" value="ECO:0007669"/>
    <property type="project" value="TreeGrafter"/>
</dbReference>
<dbReference type="CDD" id="cd09601">
    <property type="entry name" value="M1_APN-Q_like"/>
    <property type="match status" value="1"/>
</dbReference>
<feature type="non-terminal residue" evidence="12">
    <location>
        <position position="599"/>
    </location>
</feature>
<dbReference type="PANTHER" id="PTHR11533">
    <property type="entry name" value="PROTEASE M1 ZINC METALLOPROTEASE"/>
    <property type="match status" value="1"/>
</dbReference>
<feature type="binding site" evidence="8">
    <location>
        <position position="287"/>
    </location>
    <ligand>
        <name>Zn(2+)</name>
        <dbReference type="ChEBI" id="CHEBI:29105"/>
        <note>catalytic</note>
    </ligand>
</feature>
<dbReference type="InterPro" id="IPR001930">
    <property type="entry name" value="Peptidase_M1"/>
</dbReference>
<organism evidence="12 13">
    <name type="scientific">Mesorhabditis spiculigera</name>
    <dbReference type="NCBI Taxonomy" id="96644"/>
    <lineage>
        <taxon>Eukaryota</taxon>
        <taxon>Metazoa</taxon>
        <taxon>Ecdysozoa</taxon>
        <taxon>Nematoda</taxon>
        <taxon>Chromadorea</taxon>
        <taxon>Rhabditida</taxon>
        <taxon>Rhabditina</taxon>
        <taxon>Rhabditomorpha</taxon>
        <taxon>Rhabditoidea</taxon>
        <taxon>Rhabditidae</taxon>
        <taxon>Mesorhabditinae</taxon>
        <taxon>Mesorhabditis</taxon>
    </lineage>
</organism>
<evidence type="ECO:0000256" key="4">
    <source>
        <dbReference type="ARBA" id="ARBA00022801"/>
    </source>
</evidence>
<dbReference type="InterPro" id="IPR045357">
    <property type="entry name" value="Aminopeptidase_N-like_N"/>
</dbReference>
<evidence type="ECO:0000256" key="9">
    <source>
        <dbReference type="PIRSR" id="PIRSR634016-4"/>
    </source>
</evidence>
<comment type="cofactor">
    <cofactor evidence="8">
        <name>Zn(2+)</name>
        <dbReference type="ChEBI" id="CHEBI:29105"/>
    </cofactor>
    <text evidence="8">Binds 1 zinc ion per subunit.</text>
</comment>
<dbReference type="PANTHER" id="PTHR11533:SF299">
    <property type="entry name" value="AMINOPEPTIDASE"/>
    <property type="match status" value="1"/>
</dbReference>
<evidence type="ECO:0008006" key="14">
    <source>
        <dbReference type="Google" id="ProtNLM"/>
    </source>
</evidence>
<dbReference type="PRINTS" id="PR00756">
    <property type="entry name" value="ALADIPTASE"/>
</dbReference>
<dbReference type="Gene3D" id="1.10.390.10">
    <property type="entry name" value="Neutral Protease Domain 2"/>
    <property type="match status" value="1"/>
</dbReference>
<feature type="active site" description="Proton acceptor" evidence="7">
    <location>
        <position position="288"/>
    </location>
</feature>
<keyword evidence="6" id="KW-0482">Metalloprotease</keyword>
<evidence type="ECO:0000256" key="5">
    <source>
        <dbReference type="ARBA" id="ARBA00022833"/>
    </source>
</evidence>
<evidence type="ECO:0000256" key="8">
    <source>
        <dbReference type="PIRSR" id="PIRSR634016-3"/>
    </source>
</evidence>
<dbReference type="InterPro" id="IPR027268">
    <property type="entry name" value="Peptidase_M4/M1_CTD_sf"/>
</dbReference>
<feature type="domain" description="Aminopeptidase N-like N-terminal" evidence="11">
    <location>
        <begin position="12"/>
        <end position="200"/>
    </location>
</feature>
<proteinExistence type="inferred from homology"/>
<evidence type="ECO:0000259" key="11">
    <source>
        <dbReference type="Pfam" id="PF17900"/>
    </source>
</evidence>
<keyword evidence="2" id="KW-0645">Protease</keyword>
<feature type="binding site" evidence="8">
    <location>
        <position position="291"/>
    </location>
    <ligand>
        <name>Zn(2+)</name>
        <dbReference type="ChEBI" id="CHEBI:29105"/>
        <note>catalytic</note>
    </ligand>
</feature>
<comment type="caution">
    <text evidence="12">The sequence shown here is derived from an EMBL/GenBank/DDBJ whole genome shotgun (WGS) entry which is preliminary data.</text>
</comment>
<dbReference type="EMBL" id="CATQJA010002634">
    <property type="protein sequence ID" value="CAJ0574944.1"/>
    <property type="molecule type" value="Genomic_DNA"/>
</dbReference>
<keyword evidence="13" id="KW-1185">Reference proteome</keyword>
<dbReference type="InterPro" id="IPR042097">
    <property type="entry name" value="Aminopeptidase_N-like_N_sf"/>
</dbReference>
<name>A0AA36CU92_9BILA</name>
<evidence type="ECO:0000313" key="12">
    <source>
        <dbReference type="EMBL" id="CAJ0574944.1"/>
    </source>
</evidence>
<evidence type="ECO:0000313" key="13">
    <source>
        <dbReference type="Proteomes" id="UP001177023"/>
    </source>
</evidence>
<comment type="similarity">
    <text evidence="1">Belongs to the peptidase M1 family.</text>
</comment>
<dbReference type="Gene3D" id="2.60.40.1910">
    <property type="match status" value="1"/>
</dbReference>
<dbReference type="SUPFAM" id="SSF55486">
    <property type="entry name" value="Metalloproteases ('zincins'), catalytic domain"/>
    <property type="match status" value="1"/>
</dbReference>
<feature type="site" description="Transition state stabilizer" evidence="9">
    <location>
        <position position="375"/>
    </location>
</feature>
<evidence type="ECO:0000256" key="2">
    <source>
        <dbReference type="ARBA" id="ARBA00022670"/>
    </source>
</evidence>
<protein>
    <recommendedName>
        <fullName evidence="14">Aminopeptidase N</fullName>
    </recommendedName>
</protein>
<feature type="binding site" evidence="8">
    <location>
        <position position="310"/>
    </location>
    <ligand>
        <name>Zn(2+)</name>
        <dbReference type="ChEBI" id="CHEBI:29105"/>
        <note>catalytic</note>
    </ligand>
</feature>
<dbReference type="GO" id="GO:0042277">
    <property type="term" value="F:peptide binding"/>
    <property type="evidence" value="ECO:0007669"/>
    <property type="project" value="TreeGrafter"/>
</dbReference>
<dbReference type="AlphaFoldDB" id="A0AA36CU92"/>
<dbReference type="Gene3D" id="2.60.40.1730">
    <property type="entry name" value="tricorn interacting facor f3 domain"/>
    <property type="match status" value="1"/>
</dbReference>
<dbReference type="GO" id="GO:0005615">
    <property type="term" value="C:extracellular space"/>
    <property type="evidence" value="ECO:0007669"/>
    <property type="project" value="TreeGrafter"/>
</dbReference>
<dbReference type="InterPro" id="IPR034016">
    <property type="entry name" value="M1_APN-typ"/>
</dbReference>
<keyword evidence="3 8" id="KW-0479">Metal-binding</keyword>
<dbReference type="InterPro" id="IPR050344">
    <property type="entry name" value="Peptidase_M1_aminopeptidases"/>
</dbReference>
<dbReference type="Proteomes" id="UP001177023">
    <property type="component" value="Unassembled WGS sequence"/>
</dbReference>
<evidence type="ECO:0000256" key="6">
    <source>
        <dbReference type="ARBA" id="ARBA00023049"/>
    </source>
</evidence>
<keyword evidence="4" id="KW-0378">Hydrolase</keyword>
<evidence type="ECO:0000256" key="7">
    <source>
        <dbReference type="PIRSR" id="PIRSR634016-1"/>
    </source>
</evidence>
<sequence>MAIGPILPYLIKPLYYYLAIQVYLEGYLNIPPEKLNTFKGTVRLLFQPQTDTHVFYLNYDMMEIQNSKLYTPDNVTIPVTMKEIPEDQVLEFRTDTPLMKNKFYLIELNYKGKMRMDGSEGLFVGKHGAQSYASTKFEPHYARRMVPCIDQPDAKAIWKITVIHPKQTRAISNSERVKLIERKGWALTKFADTPKLSPYLLAIFVSNFKHFSGATKSGIKVRLFAPNFTIPRYKAIFEHSIRSLDFYTKYFDTPPMLEKLAGMENHGLISLNARTMDTDNKLTTVSHEISHHWIGNQATPKWWDDIWISEGLATFLSEHLPHLDKVFQLYQSMRTLLEYERALDANQGILLPLRTEIGWEELKRGRHAVLNYNVYNRGAMFMAMLHATMGTDSFRKATQLIVKNYINGTITTKDFYNVYGYYANATDSPRDFERFCKSWVEQAGHPLVNVRTVVGGVELSQERDFNSERIHPKYRAEAPFNYKYDIPIFYTTNTNEGNLVWLNLDDPTLFIPVGEDDIISVDPFGEGLYKVHYDRAWYEKWAKMCPEKKCQQDLFFKPCEEFLRVQMSYPLELRQKVIQTCGGLDHGFNSRHPHALRIA</sequence>
<dbReference type="InterPro" id="IPR014782">
    <property type="entry name" value="Peptidase_M1_dom"/>
</dbReference>
<dbReference type="GO" id="GO:0006508">
    <property type="term" value="P:proteolysis"/>
    <property type="evidence" value="ECO:0007669"/>
    <property type="project" value="UniProtKB-KW"/>
</dbReference>
<dbReference type="GO" id="GO:0043171">
    <property type="term" value="P:peptide catabolic process"/>
    <property type="evidence" value="ECO:0007669"/>
    <property type="project" value="TreeGrafter"/>
</dbReference>
<dbReference type="GO" id="GO:0008270">
    <property type="term" value="F:zinc ion binding"/>
    <property type="evidence" value="ECO:0007669"/>
    <property type="project" value="InterPro"/>
</dbReference>
<keyword evidence="5 8" id="KW-0862">Zinc</keyword>
<dbReference type="GO" id="GO:0016020">
    <property type="term" value="C:membrane"/>
    <property type="evidence" value="ECO:0007669"/>
    <property type="project" value="TreeGrafter"/>
</dbReference>
<dbReference type="Pfam" id="PF01433">
    <property type="entry name" value="Peptidase_M1"/>
    <property type="match status" value="1"/>
</dbReference>
<accession>A0AA36CU92</accession>